<organism evidence="11 12">
    <name type="scientific">Pristionchus entomophagus</name>
    <dbReference type="NCBI Taxonomy" id="358040"/>
    <lineage>
        <taxon>Eukaryota</taxon>
        <taxon>Metazoa</taxon>
        <taxon>Ecdysozoa</taxon>
        <taxon>Nematoda</taxon>
        <taxon>Chromadorea</taxon>
        <taxon>Rhabditida</taxon>
        <taxon>Rhabditina</taxon>
        <taxon>Diplogasteromorpha</taxon>
        <taxon>Diplogasteroidea</taxon>
        <taxon>Neodiplogasteridae</taxon>
        <taxon>Pristionchus</taxon>
    </lineage>
</organism>
<dbReference type="SUPFAM" id="SSF48464">
    <property type="entry name" value="ENTH/VHS domain"/>
    <property type="match status" value="1"/>
</dbReference>
<keyword evidence="7" id="KW-0472">Membrane</keyword>
<dbReference type="GO" id="GO:0031267">
    <property type="term" value="F:small GTPase binding"/>
    <property type="evidence" value="ECO:0007669"/>
    <property type="project" value="InterPro"/>
</dbReference>
<dbReference type="SMART" id="SM00288">
    <property type="entry name" value="VHS"/>
    <property type="match status" value="1"/>
</dbReference>
<dbReference type="GO" id="GO:0005769">
    <property type="term" value="C:early endosome"/>
    <property type="evidence" value="ECO:0007669"/>
    <property type="project" value="UniProtKB-SubCell"/>
</dbReference>
<dbReference type="InterPro" id="IPR008942">
    <property type="entry name" value="ENTH_VHS"/>
</dbReference>
<dbReference type="InterPro" id="IPR038425">
    <property type="entry name" value="GAT_sf"/>
</dbReference>
<accession>A0AAV5UK20</accession>
<dbReference type="InterPro" id="IPR041198">
    <property type="entry name" value="GGA_N-GAT"/>
</dbReference>
<evidence type="ECO:0000256" key="5">
    <source>
        <dbReference type="ARBA" id="ARBA00022843"/>
    </source>
</evidence>
<dbReference type="PROSITE" id="PS50180">
    <property type="entry name" value="GAE"/>
    <property type="match status" value="1"/>
</dbReference>
<dbReference type="EMBL" id="BTSX01000006">
    <property type="protein sequence ID" value="GMT06255.1"/>
    <property type="molecule type" value="Genomic_DNA"/>
</dbReference>
<dbReference type="InterPro" id="IPR004152">
    <property type="entry name" value="GAT_dom"/>
</dbReference>
<dbReference type="Pfam" id="PF03127">
    <property type="entry name" value="GAT"/>
    <property type="match status" value="1"/>
</dbReference>
<dbReference type="PROSITE" id="PS50179">
    <property type="entry name" value="VHS"/>
    <property type="match status" value="1"/>
</dbReference>
<dbReference type="InterPro" id="IPR002014">
    <property type="entry name" value="VHS_dom"/>
</dbReference>
<feature type="non-terminal residue" evidence="11">
    <location>
        <position position="1"/>
    </location>
</feature>
<dbReference type="GO" id="GO:0043130">
    <property type="term" value="F:ubiquitin binding"/>
    <property type="evidence" value="ECO:0007669"/>
    <property type="project" value="InterPro"/>
</dbReference>
<dbReference type="GO" id="GO:0034394">
    <property type="term" value="P:protein localization to cell surface"/>
    <property type="evidence" value="ECO:0007669"/>
    <property type="project" value="TreeGrafter"/>
</dbReference>
<comment type="similarity">
    <text evidence="3">Belongs to the GGA protein family.</text>
</comment>
<protein>
    <submittedName>
        <fullName evidence="11">Uncharacterized protein</fullName>
    </submittedName>
</protein>
<evidence type="ECO:0000313" key="11">
    <source>
        <dbReference type="EMBL" id="GMT06255.1"/>
    </source>
</evidence>
<proteinExistence type="inferred from homology"/>
<evidence type="ECO:0000256" key="2">
    <source>
        <dbReference type="ARBA" id="ARBA00004412"/>
    </source>
</evidence>
<evidence type="ECO:0000259" key="10">
    <source>
        <dbReference type="PROSITE" id="PS50909"/>
    </source>
</evidence>
<sequence>PSRGRSKGVPYFFRCPHHSPSRERRGMSSDIDTSRPVEFYISRATDPFLDEEQRSHSALSLCEKVNDEAEAAQISVNILAHRLLTPNQDEALFVLQTIESLAQRCGAKVHTKIGKYRFLNQMVKLISPKHNASTSSDKVREKTVALLFVWQKQMRHIEKFKEVYDNLREHNVIRADPEVEEDAILTLAPPPPKLAPFEDEEKAQLLKHLLKSSDPNDLQAANRLIKTLVKTEDLKTEKAGKRQDDMDKARRACECMEHLLFHPRDNTVVNGEVKCVFEGLIGIRPVLFKYAGEAAESNDEILAEILSLNDQVNRLIQRYQRIFEGGSKHREEEEEPDLLGGELSLEEEITGLCSSAEEPPLLDDVAFIGIDCSKSSTGTQKDVFSDLSSLLDVAPLFGNLIQNEPSTSSSSSFASMHFPLENALLASSPPLEVISSPSTRVFLHMATNAPPPATKAAVVTVINLSETAFTFSIEFTSRNKSVLTRLLPPSSSQLSPFKIGSIPHSQQIFLFSCQDSRISSTDIDAKVTYSNPIGITTQHEGSFRVQL</sequence>
<dbReference type="PANTHER" id="PTHR45905:SF1">
    <property type="entry name" value="GOLGI-LOCALIZED, GAMMA-ADAPTIN EAR CONTAINING, ARF BINDING PROTEIN"/>
    <property type="match status" value="1"/>
</dbReference>
<keyword evidence="4" id="KW-0813">Transport</keyword>
<dbReference type="PROSITE" id="PS50909">
    <property type="entry name" value="GAT"/>
    <property type="match status" value="1"/>
</dbReference>
<keyword evidence="12" id="KW-1185">Reference proteome</keyword>
<evidence type="ECO:0000313" key="12">
    <source>
        <dbReference type="Proteomes" id="UP001432027"/>
    </source>
</evidence>
<dbReference type="Pfam" id="PF00790">
    <property type="entry name" value="VHS"/>
    <property type="match status" value="1"/>
</dbReference>
<feature type="domain" description="GAE" evidence="9">
    <location>
        <begin position="426"/>
        <end position="547"/>
    </location>
</feature>
<evidence type="ECO:0000259" key="9">
    <source>
        <dbReference type="PROSITE" id="PS50180"/>
    </source>
</evidence>
<gene>
    <name evidence="11" type="ORF">PENTCL1PPCAC_28429</name>
</gene>
<feature type="domain" description="GAT" evidence="10">
    <location>
        <begin position="199"/>
        <end position="324"/>
    </location>
</feature>
<dbReference type="GO" id="GO:0006893">
    <property type="term" value="P:Golgi to plasma membrane transport"/>
    <property type="evidence" value="ECO:0007669"/>
    <property type="project" value="TreeGrafter"/>
</dbReference>
<dbReference type="InterPro" id="IPR027422">
    <property type="entry name" value="GGA1-3"/>
</dbReference>
<dbReference type="Gene3D" id="1.20.5.170">
    <property type="match status" value="1"/>
</dbReference>
<dbReference type="Gene3D" id="1.20.58.160">
    <property type="match status" value="1"/>
</dbReference>
<feature type="domain" description="VHS" evidence="8">
    <location>
        <begin position="59"/>
        <end position="175"/>
    </location>
</feature>
<evidence type="ECO:0000256" key="7">
    <source>
        <dbReference type="ARBA" id="ARBA00023136"/>
    </source>
</evidence>
<dbReference type="GO" id="GO:0035091">
    <property type="term" value="F:phosphatidylinositol binding"/>
    <property type="evidence" value="ECO:0007669"/>
    <property type="project" value="InterPro"/>
</dbReference>
<comment type="subcellular location">
    <subcellularLocation>
        <location evidence="2">Early endosome</location>
    </subcellularLocation>
    <subcellularLocation>
        <location evidence="1">Golgi apparatus</location>
        <location evidence="1">trans-Golgi network membrane</location>
        <topology evidence="1">Peripheral membrane protein</topology>
    </subcellularLocation>
</comment>
<dbReference type="GO" id="GO:0005802">
    <property type="term" value="C:trans-Golgi network"/>
    <property type="evidence" value="ECO:0007669"/>
    <property type="project" value="InterPro"/>
</dbReference>
<dbReference type="Pfam" id="PF18308">
    <property type="entry name" value="GGA_N-GAT"/>
    <property type="match status" value="1"/>
</dbReference>
<dbReference type="Gene3D" id="2.60.40.1230">
    <property type="match status" value="1"/>
</dbReference>
<keyword evidence="6" id="KW-0653">Protein transport</keyword>
<evidence type="ECO:0000256" key="3">
    <source>
        <dbReference type="ARBA" id="ARBA00008099"/>
    </source>
</evidence>
<dbReference type="InterPro" id="IPR008153">
    <property type="entry name" value="GAE_dom"/>
</dbReference>
<name>A0AAV5UK20_9BILA</name>
<comment type="caution">
    <text evidence="11">The sequence shown here is derived from an EMBL/GenBank/DDBJ whole genome shotgun (WGS) entry which is preliminary data.</text>
</comment>
<evidence type="ECO:0000256" key="6">
    <source>
        <dbReference type="ARBA" id="ARBA00022927"/>
    </source>
</evidence>
<dbReference type="SUPFAM" id="SSF89009">
    <property type="entry name" value="GAT-like domain"/>
    <property type="match status" value="1"/>
</dbReference>
<dbReference type="PANTHER" id="PTHR45905">
    <property type="entry name" value="GOLGI-LOCALIZED, GAMMA-ADAPTIN EAR CONTAINING, ARF BINDING PROTEIN"/>
    <property type="match status" value="1"/>
</dbReference>
<dbReference type="Proteomes" id="UP001432027">
    <property type="component" value="Unassembled WGS sequence"/>
</dbReference>
<reference evidence="11" key="1">
    <citation type="submission" date="2023-10" db="EMBL/GenBank/DDBJ databases">
        <title>Genome assembly of Pristionchus species.</title>
        <authorList>
            <person name="Yoshida K."/>
            <person name="Sommer R.J."/>
        </authorList>
    </citation>
    <scope>NUCLEOTIDE SEQUENCE</scope>
    <source>
        <strain evidence="11">RS0144</strain>
    </source>
</reference>
<evidence type="ECO:0000256" key="4">
    <source>
        <dbReference type="ARBA" id="ARBA00022448"/>
    </source>
</evidence>
<dbReference type="AlphaFoldDB" id="A0AAV5UK20"/>
<keyword evidence="5" id="KW-0832">Ubl conjugation</keyword>
<dbReference type="GO" id="GO:0006886">
    <property type="term" value="P:intracellular protein transport"/>
    <property type="evidence" value="ECO:0007669"/>
    <property type="project" value="InterPro"/>
</dbReference>
<evidence type="ECO:0000259" key="8">
    <source>
        <dbReference type="PROSITE" id="PS50179"/>
    </source>
</evidence>
<evidence type="ECO:0000256" key="1">
    <source>
        <dbReference type="ARBA" id="ARBA00004150"/>
    </source>
</evidence>
<dbReference type="Gene3D" id="1.25.40.90">
    <property type="match status" value="1"/>
</dbReference>